<organism evidence="2 3">
    <name type="scientific">Thelohanellus kitauei</name>
    <name type="common">Myxosporean</name>
    <dbReference type="NCBI Taxonomy" id="669202"/>
    <lineage>
        <taxon>Eukaryota</taxon>
        <taxon>Metazoa</taxon>
        <taxon>Cnidaria</taxon>
        <taxon>Myxozoa</taxon>
        <taxon>Myxosporea</taxon>
        <taxon>Bivalvulida</taxon>
        <taxon>Platysporina</taxon>
        <taxon>Myxobolidae</taxon>
        <taxon>Thelohanellus</taxon>
    </lineage>
</organism>
<protein>
    <submittedName>
        <fullName evidence="2">Uncharacterized protein</fullName>
    </submittedName>
</protein>
<dbReference type="EMBL" id="JWZT01001800">
    <property type="protein sequence ID" value="KII71319.1"/>
    <property type="molecule type" value="Genomic_DNA"/>
</dbReference>
<dbReference type="AlphaFoldDB" id="A0A0C2J0I6"/>
<accession>A0A0C2J0I6</accession>
<comment type="caution">
    <text evidence="2">The sequence shown here is derived from an EMBL/GenBank/DDBJ whole genome shotgun (WGS) entry which is preliminary data.</text>
</comment>
<sequence length="126" mass="14144">MMTRSPRNIFHISSTSLSLRELKGMASVDKNFTASYYNPKSTINLVTLLTLDLGNVQYREDQRKQDAKENEPLGEGGVSKEFKKTTYSRAKDDLETTINSNPSQSKSSNPIRLGIKADNSQDLQQN</sequence>
<proteinExistence type="predicted"/>
<keyword evidence="3" id="KW-1185">Reference proteome</keyword>
<evidence type="ECO:0000256" key="1">
    <source>
        <dbReference type="SAM" id="MobiDB-lite"/>
    </source>
</evidence>
<gene>
    <name evidence="2" type="ORF">RF11_11536</name>
</gene>
<evidence type="ECO:0000313" key="2">
    <source>
        <dbReference type="EMBL" id="KII71319.1"/>
    </source>
</evidence>
<feature type="compositionally biased region" description="Basic and acidic residues" evidence="1">
    <location>
        <begin position="61"/>
        <end position="71"/>
    </location>
</feature>
<feature type="compositionally biased region" description="Basic and acidic residues" evidence="1">
    <location>
        <begin position="78"/>
        <end position="94"/>
    </location>
</feature>
<name>A0A0C2J0I6_THEKT</name>
<evidence type="ECO:0000313" key="3">
    <source>
        <dbReference type="Proteomes" id="UP000031668"/>
    </source>
</evidence>
<feature type="compositionally biased region" description="Low complexity" evidence="1">
    <location>
        <begin position="99"/>
        <end position="110"/>
    </location>
</feature>
<dbReference type="Proteomes" id="UP000031668">
    <property type="component" value="Unassembled WGS sequence"/>
</dbReference>
<feature type="region of interest" description="Disordered" evidence="1">
    <location>
        <begin position="61"/>
        <end position="126"/>
    </location>
</feature>
<reference evidence="2 3" key="1">
    <citation type="journal article" date="2014" name="Genome Biol. Evol.">
        <title>The genome of the myxosporean Thelohanellus kitauei shows adaptations to nutrient acquisition within its fish host.</title>
        <authorList>
            <person name="Yang Y."/>
            <person name="Xiong J."/>
            <person name="Zhou Z."/>
            <person name="Huo F."/>
            <person name="Miao W."/>
            <person name="Ran C."/>
            <person name="Liu Y."/>
            <person name="Zhang J."/>
            <person name="Feng J."/>
            <person name="Wang M."/>
            <person name="Wang M."/>
            <person name="Wang L."/>
            <person name="Yao B."/>
        </authorList>
    </citation>
    <scope>NUCLEOTIDE SEQUENCE [LARGE SCALE GENOMIC DNA]</scope>
    <source>
        <strain evidence="2">Wuqing</strain>
    </source>
</reference>